<dbReference type="InterPro" id="IPR029055">
    <property type="entry name" value="Ntn_hydrolases_N"/>
</dbReference>
<dbReference type="InterPro" id="IPR052896">
    <property type="entry name" value="GGT-like_enzyme"/>
</dbReference>
<dbReference type="AlphaFoldDB" id="A0A1H2WUS9"/>
<accession>A0A1H2WUS9</accession>
<dbReference type="PRINTS" id="PR01210">
    <property type="entry name" value="GGTRANSPTASE"/>
</dbReference>
<protein>
    <submittedName>
        <fullName evidence="1">Gamma-glutamyltranspeptidase / glutathione hydrolase</fullName>
    </submittedName>
</protein>
<keyword evidence="1" id="KW-0378">Hydrolase</keyword>
<sequence>MEFDASVYPYPSRRRTIFARNGMVCTGQPLAAQAGLRMLLQGGNAIDAALATAICLTVVEPNCNGLGSDAFALVWVKDHLYGLNGSGPAPGLLTRDKVLAAGHKEMPQRGWIPVTVPGAVSAWAELHRRFGRLPFAKLFEPALEYARNGYPVSPTVRMLWKAAEDIFAPYRDDPAFAGFFATFLPKGAAPEVGETVTLPDHAKTLELLAQTEGEAFYRGDLAEQMDQFSRATGGFLRKEDLAGYRAQWVEPIRTDYRGYDVWEIPPNGHGITALMALNIMKGFHLEQRETLDSYHKQIEAMKLAFSDARHYVADPRFMHTRVEDMLNQAYADQRRSLIGEQALEPRWGKPFSGGTVYLCTADGEGNMVSFIQSNFRGFGSGIVIPGTGIALNDRGNNFSLDPAMDNCLAPGKKPYHTIIPGFLTKDGKAVGPFGVMGGFMQPQGHLQVILNTLDFHMNPQAALDAPRWQWIEGKKVEVEAQVDPAIVEGLRARGHEITVKKDRSTFGRGQIIWRREDGTLVGATEGRTDGTVAAF</sequence>
<gene>
    <name evidence="1" type="ORF">SAMN05216495_10720</name>
</gene>
<dbReference type="PANTHER" id="PTHR43881">
    <property type="entry name" value="GAMMA-GLUTAMYLTRANSPEPTIDASE (AFU_ORTHOLOGUE AFUA_4G13580)"/>
    <property type="match status" value="1"/>
</dbReference>
<dbReference type="Gene3D" id="3.60.20.40">
    <property type="match status" value="1"/>
</dbReference>
<evidence type="ECO:0000313" key="1">
    <source>
        <dbReference type="EMBL" id="SDW84321.1"/>
    </source>
</evidence>
<dbReference type="GO" id="GO:0016787">
    <property type="term" value="F:hydrolase activity"/>
    <property type="evidence" value="ECO:0007669"/>
    <property type="project" value="UniProtKB-KW"/>
</dbReference>
<organism evidence="1 2">
    <name type="scientific">Acidaminococcus fermentans</name>
    <dbReference type="NCBI Taxonomy" id="905"/>
    <lineage>
        <taxon>Bacteria</taxon>
        <taxon>Bacillati</taxon>
        <taxon>Bacillota</taxon>
        <taxon>Negativicutes</taxon>
        <taxon>Acidaminococcales</taxon>
        <taxon>Acidaminococcaceae</taxon>
        <taxon>Acidaminococcus</taxon>
    </lineage>
</organism>
<dbReference type="PANTHER" id="PTHR43881:SF1">
    <property type="entry name" value="GAMMA-GLUTAMYLTRANSPEPTIDASE (AFU_ORTHOLOGUE AFUA_4G13580)"/>
    <property type="match status" value="1"/>
</dbReference>
<dbReference type="Gene3D" id="1.10.246.130">
    <property type="match status" value="1"/>
</dbReference>
<dbReference type="SUPFAM" id="SSF56235">
    <property type="entry name" value="N-terminal nucleophile aminohydrolases (Ntn hydrolases)"/>
    <property type="match status" value="1"/>
</dbReference>
<dbReference type="RefSeq" id="WP_074705784.1">
    <property type="nucleotide sequence ID" value="NZ_FNOP01000007.1"/>
</dbReference>
<dbReference type="EMBL" id="FNOP01000007">
    <property type="protein sequence ID" value="SDW84321.1"/>
    <property type="molecule type" value="Genomic_DNA"/>
</dbReference>
<dbReference type="InterPro" id="IPR043138">
    <property type="entry name" value="GGT_lsub"/>
</dbReference>
<dbReference type="Pfam" id="PF01019">
    <property type="entry name" value="G_glu_transpept"/>
    <property type="match status" value="1"/>
</dbReference>
<name>A0A1H2WUS9_ACIFE</name>
<proteinExistence type="predicted"/>
<comment type="caution">
    <text evidence="1">The sequence shown here is derived from an EMBL/GenBank/DDBJ whole genome shotgun (WGS) entry which is preliminary data.</text>
</comment>
<reference evidence="1 2" key="1">
    <citation type="submission" date="2016-10" db="EMBL/GenBank/DDBJ databases">
        <authorList>
            <person name="Varghese N."/>
            <person name="Submissions S."/>
        </authorList>
    </citation>
    <scope>NUCLEOTIDE SEQUENCE [LARGE SCALE GENOMIC DNA]</scope>
    <source>
        <strain evidence="1 2">WCC6</strain>
    </source>
</reference>
<dbReference type="InterPro" id="IPR043137">
    <property type="entry name" value="GGT_ssub_C"/>
</dbReference>
<dbReference type="Proteomes" id="UP000182379">
    <property type="component" value="Unassembled WGS sequence"/>
</dbReference>
<evidence type="ECO:0000313" key="2">
    <source>
        <dbReference type="Proteomes" id="UP000182379"/>
    </source>
</evidence>